<proteinExistence type="predicted"/>
<keyword evidence="3" id="KW-1185">Reference proteome</keyword>
<feature type="compositionally biased region" description="Gly residues" evidence="1">
    <location>
        <begin position="41"/>
        <end position="50"/>
    </location>
</feature>
<organism evidence="2 3">
    <name type="scientific">Acorus calamus</name>
    <name type="common">Sweet flag</name>
    <dbReference type="NCBI Taxonomy" id="4465"/>
    <lineage>
        <taxon>Eukaryota</taxon>
        <taxon>Viridiplantae</taxon>
        <taxon>Streptophyta</taxon>
        <taxon>Embryophyta</taxon>
        <taxon>Tracheophyta</taxon>
        <taxon>Spermatophyta</taxon>
        <taxon>Magnoliopsida</taxon>
        <taxon>Liliopsida</taxon>
        <taxon>Acoraceae</taxon>
        <taxon>Acorus</taxon>
    </lineage>
</organism>
<feature type="compositionally biased region" description="Polar residues" evidence="1">
    <location>
        <begin position="622"/>
        <end position="633"/>
    </location>
</feature>
<dbReference type="PANTHER" id="PTHR33923">
    <property type="entry name" value="CALMODULIN-BINDING PROTEIN-RELATED"/>
    <property type="match status" value="1"/>
</dbReference>
<name>A0AAV9CWW8_ACOCL</name>
<reference evidence="2" key="2">
    <citation type="submission" date="2023-06" db="EMBL/GenBank/DDBJ databases">
        <authorList>
            <person name="Ma L."/>
            <person name="Liu K.-W."/>
            <person name="Li Z."/>
            <person name="Hsiao Y.-Y."/>
            <person name="Qi Y."/>
            <person name="Fu T."/>
            <person name="Tang G."/>
            <person name="Zhang D."/>
            <person name="Sun W.-H."/>
            <person name="Liu D.-K."/>
            <person name="Li Y."/>
            <person name="Chen G.-Z."/>
            <person name="Liu X.-D."/>
            <person name="Liao X.-Y."/>
            <person name="Jiang Y.-T."/>
            <person name="Yu X."/>
            <person name="Hao Y."/>
            <person name="Huang J."/>
            <person name="Zhao X.-W."/>
            <person name="Ke S."/>
            <person name="Chen Y.-Y."/>
            <person name="Wu W.-L."/>
            <person name="Hsu J.-L."/>
            <person name="Lin Y.-F."/>
            <person name="Huang M.-D."/>
            <person name="Li C.-Y."/>
            <person name="Huang L."/>
            <person name="Wang Z.-W."/>
            <person name="Zhao X."/>
            <person name="Zhong W.-Y."/>
            <person name="Peng D.-H."/>
            <person name="Ahmad S."/>
            <person name="Lan S."/>
            <person name="Zhang J.-S."/>
            <person name="Tsai W.-C."/>
            <person name="Van De Peer Y."/>
            <person name="Liu Z.-J."/>
        </authorList>
    </citation>
    <scope>NUCLEOTIDE SEQUENCE</scope>
    <source>
        <strain evidence="2">CP</strain>
        <tissue evidence="2">Leaves</tissue>
    </source>
</reference>
<sequence>MVQRKSTKKQNSQSNPIDVTKSDKRPTRPSSSLYQDIKSKAGGGGGGGGVAEVKKKTMKKSRSIRVPPRLENLSIDKPVKRSPNYMRPTTSSESRQVSSPSQTPPKASKASSLKIFTRKSSLRPIRPSMKKSSSSSNRATCSSTLKDSKFPANLDLNVGGTESEGTSVLKVCPYTYCSLNGHHHHEPLPPLKRFVSARRRLLKAQKSLRSRGGGASKSRNRGVEKATDDDFFVEIYAERKVETETEMSFGGDEFDGKSDSSNGRMGYLEFFEKEGSNRFGGELGVDESVFEWVEMDWEGQTDQYVNGGIDSGVDGVESHTINIVGGTSESTDEDHKPNDVLENPSMEPLEMGQNVPFVEWIGGDSFEGVTEEIQVSIENHESDGDSVLEDAKAPQSVESVPITDLGGEIDDIKQVGVFGDSIEIQFSGFHEVPLGTEQGSPAESAVEVIPVEVQSYSGNSNEDHSKSEDAIDNPSSESYGSVKYLKADGESMEDHNESEGMIDNRSSECYGSVRYYKAEVDSMEEYDESDGMINNPSSESYGSVKYYKAKGDAMEDHSELEGAIDNPNSNSCGTVKYYKGEGDLMEDHNESEGVVDNTSSDILGSVKYYKAEGDSMEDHNESGATIINPNSESYGRVKYYKAEGDSMEDHNESEDAIDGSNSNSYGSIKYYKAGVQGDDSESKKTKLCPRTESERTKGEHGKSQTKQKRGNSIHERRISSPWSRIKKERRLI</sequence>
<evidence type="ECO:0000256" key="1">
    <source>
        <dbReference type="SAM" id="MobiDB-lite"/>
    </source>
</evidence>
<dbReference type="Proteomes" id="UP001180020">
    <property type="component" value="Unassembled WGS sequence"/>
</dbReference>
<comment type="caution">
    <text evidence="2">The sequence shown here is derived from an EMBL/GenBank/DDBJ whole genome shotgun (WGS) entry which is preliminary data.</text>
</comment>
<feature type="region of interest" description="Disordered" evidence="1">
    <location>
        <begin position="456"/>
        <end position="479"/>
    </location>
</feature>
<feature type="compositionally biased region" description="Basic and acidic residues" evidence="1">
    <location>
        <begin position="640"/>
        <end position="650"/>
    </location>
</feature>
<dbReference type="PANTHER" id="PTHR33923:SF2">
    <property type="entry name" value="CALMODULIN-BINDING PROTEIN-RELATED"/>
    <property type="match status" value="1"/>
</dbReference>
<evidence type="ECO:0000313" key="2">
    <source>
        <dbReference type="EMBL" id="KAK1293087.1"/>
    </source>
</evidence>
<accession>A0AAV9CWW8</accession>
<reference evidence="2" key="1">
    <citation type="journal article" date="2023" name="Nat. Commun.">
        <title>Diploid and tetraploid genomes of Acorus and the evolution of monocots.</title>
        <authorList>
            <person name="Ma L."/>
            <person name="Liu K.W."/>
            <person name="Li Z."/>
            <person name="Hsiao Y.Y."/>
            <person name="Qi Y."/>
            <person name="Fu T."/>
            <person name="Tang G.D."/>
            <person name="Zhang D."/>
            <person name="Sun W.H."/>
            <person name="Liu D.K."/>
            <person name="Li Y."/>
            <person name="Chen G.Z."/>
            <person name="Liu X.D."/>
            <person name="Liao X.Y."/>
            <person name="Jiang Y.T."/>
            <person name="Yu X."/>
            <person name="Hao Y."/>
            <person name="Huang J."/>
            <person name="Zhao X.W."/>
            <person name="Ke S."/>
            <person name="Chen Y.Y."/>
            <person name="Wu W.L."/>
            <person name="Hsu J.L."/>
            <person name="Lin Y.F."/>
            <person name="Huang M.D."/>
            <person name="Li C.Y."/>
            <person name="Huang L."/>
            <person name="Wang Z.W."/>
            <person name="Zhao X."/>
            <person name="Zhong W.Y."/>
            <person name="Peng D.H."/>
            <person name="Ahmad S."/>
            <person name="Lan S."/>
            <person name="Zhang J.S."/>
            <person name="Tsai W.C."/>
            <person name="Van de Peer Y."/>
            <person name="Liu Z.J."/>
        </authorList>
    </citation>
    <scope>NUCLEOTIDE SEQUENCE</scope>
    <source>
        <strain evidence="2">CP</strain>
    </source>
</reference>
<feature type="region of interest" description="Disordered" evidence="1">
    <location>
        <begin position="1"/>
        <end position="145"/>
    </location>
</feature>
<evidence type="ECO:0000313" key="3">
    <source>
        <dbReference type="Proteomes" id="UP001180020"/>
    </source>
</evidence>
<feature type="compositionally biased region" description="Low complexity" evidence="1">
    <location>
        <begin position="130"/>
        <end position="143"/>
    </location>
</feature>
<protein>
    <submittedName>
        <fullName evidence="2">Uncharacterized protein</fullName>
    </submittedName>
</protein>
<feature type="region of interest" description="Disordered" evidence="1">
    <location>
        <begin position="614"/>
        <end position="732"/>
    </location>
</feature>
<feature type="compositionally biased region" description="Low complexity" evidence="1">
    <location>
        <begin position="88"/>
        <end position="101"/>
    </location>
</feature>
<dbReference type="AlphaFoldDB" id="A0AAV9CWW8"/>
<dbReference type="InterPro" id="IPR044681">
    <property type="entry name" value="PICBP-like"/>
</dbReference>
<gene>
    <name evidence="2" type="ORF">QJS10_CPB17g01776</name>
</gene>
<dbReference type="GO" id="GO:0005516">
    <property type="term" value="F:calmodulin binding"/>
    <property type="evidence" value="ECO:0007669"/>
    <property type="project" value="InterPro"/>
</dbReference>
<feature type="compositionally biased region" description="Basic and acidic residues" evidence="1">
    <location>
        <begin position="680"/>
        <end position="702"/>
    </location>
</feature>
<dbReference type="EMBL" id="JAUJYO010000017">
    <property type="protein sequence ID" value="KAK1293087.1"/>
    <property type="molecule type" value="Genomic_DNA"/>
</dbReference>